<protein>
    <recommendedName>
        <fullName evidence="3">Phosphoserine phosphatase</fullName>
    </recommendedName>
</protein>
<evidence type="ECO:0000313" key="1">
    <source>
        <dbReference type="EMBL" id="GFH18628.1"/>
    </source>
</evidence>
<accession>A0A699ZJ35</accession>
<dbReference type="SUPFAM" id="SSF56784">
    <property type="entry name" value="HAD-like"/>
    <property type="match status" value="1"/>
</dbReference>
<dbReference type="AlphaFoldDB" id="A0A699ZJ35"/>
<sequence length="54" mass="5831">MIGDGITDLEAVQSTGGADLFIGYGGVVERPAVAANADWYVYDYDVLLAAMRRY</sequence>
<reference evidence="1 2" key="1">
    <citation type="submission" date="2020-02" db="EMBL/GenBank/DDBJ databases">
        <title>Draft genome sequence of Haematococcus lacustris strain NIES-144.</title>
        <authorList>
            <person name="Morimoto D."/>
            <person name="Nakagawa S."/>
            <person name="Yoshida T."/>
            <person name="Sawayama S."/>
        </authorList>
    </citation>
    <scope>NUCLEOTIDE SEQUENCE [LARGE SCALE GENOMIC DNA]</scope>
    <source>
        <strain evidence="1 2">NIES-144</strain>
    </source>
</reference>
<dbReference type="Proteomes" id="UP000485058">
    <property type="component" value="Unassembled WGS sequence"/>
</dbReference>
<dbReference type="InterPro" id="IPR023214">
    <property type="entry name" value="HAD_sf"/>
</dbReference>
<evidence type="ECO:0000313" key="2">
    <source>
        <dbReference type="Proteomes" id="UP000485058"/>
    </source>
</evidence>
<organism evidence="1 2">
    <name type="scientific">Haematococcus lacustris</name>
    <name type="common">Green alga</name>
    <name type="synonym">Haematococcus pluvialis</name>
    <dbReference type="NCBI Taxonomy" id="44745"/>
    <lineage>
        <taxon>Eukaryota</taxon>
        <taxon>Viridiplantae</taxon>
        <taxon>Chlorophyta</taxon>
        <taxon>core chlorophytes</taxon>
        <taxon>Chlorophyceae</taxon>
        <taxon>CS clade</taxon>
        <taxon>Chlamydomonadales</taxon>
        <taxon>Haematococcaceae</taxon>
        <taxon>Haematococcus</taxon>
    </lineage>
</organism>
<evidence type="ECO:0008006" key="3">
    <source>
        <dbReference type="Google" id="ProtNLM"/>
    </source>
</evidence>
<dbReference type="InterPro" id="IPR036412">
    <property type="entry name" value="HAD-like_sf"/>
</dbReference>
<feature type="non-terminal residue" evidence="1">
    <location>
        <position position="1"/>
    </location>
</feature>
<keyword evidence="2" id="KW-1185">Reference proteome</keyword>
<feature type="non-terminal residue" evidence="1">
    <location>
        <position position="54"/>
    </location>
</feature>
<gene>
    <name evidence="1" type="ORF">HaLaN_15463</name>
</gene>
<dbReference type="Gene3D" id="3.40.50.1000">
    <property type="entry name" value="HAD superfamily/HAD-like"/>
    <property type="match status" value="1"/>
</dbReference>
<name>A0A699ZJ35_HAELA</name>
<comment type="caution">
    <text evidence="1">The sequence shown here is derived from an EMBL/GenBank/DDBJ whole genome shotgun (WGS) entry which is preliminary data.</text>
</comment>
<dbReference type="EMBL" id="BLLF01001330">
    <property type="protein sequence ID" value="GFH18628.1"/>
    <property type="molecule type" value="Genomic_DNA"/>
</dbReference>
<proteinExistence type="predicted"/>